<dbReference type="AlphaFoldDB" id="A0A1D3CW03"/>
<comment type="caution">
    <text evidence="2">The sequence shown here is derived from an EMBL/GenBank/DDBJ whole genome shotgun (WGS) entry which is preliminary data.</text>
</comment>
<proteinExistence type="predicted"/>
<dbReference type="Proteomes" id="UP000095192">
    <property type="component" value="Unassembled WGS sequence"/>
</dbReference>
<dbReference type="InterPro" id="IPR046807">
    <property type="entry name" value="Tra1_central"/>
</dbReference>
<gene>
    <name evidence="2" type="ORF">cyc_03568</name>
</gene>
<accession>A0A1D3CW03</accession>
<name>A0A1D3CW03_9EIME</name>
<dbReference type="VEuPathDB" id="ToxoDB:cyc_03568"/>
<dbReference type="InParanoid" id="A0A1D3CW03"/>
<feature type="region of interest" description="Disordered" evidence="1">
    <location>
        <begin position="425"/>
        <end position="480"/>
    </location>
</feature>
<feature type="compositionally biased region" description="Low complexity" evidence="1">
    <location>
        <begin position="145"/>
        <end position="163"/>
    </location>
</feature>
<evidence type="ECO:0000256" key="1">
    <source>
        <dbReference type="SAM" id="MobiDB-lite"/>
    </source>
</evidence>
<keyword evidence="3" id="KW-1185">Reference proteome</keyword>
<feature type="compositionally biased region" description="Basic and acidic residues" evidence="1">
    <location>
        <begin position="459"/>
        <end position="468"/>
    </location>
</feature>
<organism evidence="2 3">
    <name type="scientific">Cyclospora cayetanensis</name>
    <dbReference type="NCBI Taxonomy" id="88456"/>
    <lineage>
        <taxon>Eukaryota</taxon>
        <taxon>Sar</taxon>
        <taxon>Alveolata</taxon>
        <taxon>Apicomplexa</taxon>
        <taxon>Conoidasida</taxon>
        <taxon>Coccidia</taxon>
        <taxon>Eucoccidiorida</taxon>
        <taxon>Eimeriorina</taxon>
        <taxon>Eimeriidae</taxon>
        <taxon>Cyclospora</taxon>
    </lineage>
</organism>
<evidence type="ECO:0000313" key="2">
    <source>
        <dbReference type="EMBL" id="OEH75364.1"/>
    </source>
</evidence>
<evidence type="ECO:0000313" key="3">
    <source>
        <dbReference type="Proteomes" id="UP000095192"/>
    </source>
</evidence>
<dbReference type="EMBL" id="JROU02001745">
    <property type="protein sequence ID" value="OEH75364.1"/>
    <property type="molecule type" value="Genomic_DNA"/>
</dbReference>
<sequence>MLRLPELCSSAGSSSVSPHAPDFAAAAAASSLSEVSPRLSRLGLESLLLQQQQHRCIYPSSFLPQYYGKQQCCCCACTDAAASSPSAAAAAARRPPCQQQQKLGCCCCRCSPLLPQPTQHTAAARSAALMVKRMLMLRSAEESSESLSATASREATTPPPTEAKAAWPFPAVEPWRGRSTYVDTGDICPGEDGLLQAGTGFCRMSPVASLVRLFRYLLKAVVGCRDCEASLAYPFLQQLCRGSAYLASRSVHFFASFTPLLHSYLQTCAAQQQSAPDVLKDLWIEFSLLAPARLKHLLPHMGYLVYPLLRSLRSSDADLLTLSLRTIELWVEHLHADFVYPVLASQLGLDRVVCLVLQLLQHADADRAAASLCYASEPLLTSVGSRIAAHPQQQVEEQRLEPHAQVVRTLRRAIRALRKQRRSWRASDSGREAGSCGSACGTSDLESDASGSEQSSSKGSEKKGRDIAHAASSEMQTKETAEKGLQLLQGLFAADDRLGVRALANPKPRGYRSCRSLANCCLPPWSLRFASSSPTFAAIA</sequence>
<reference evidence="2 3" key="1">
    <citation type="journal article" date="2016" name="BMC Genomics">
        <title>Comparative genomics reveals Cyclospora cayetanensis possesses coccidia-like metabolism and invasion components but unique surface antigens.</title>
        <authorList>
            <person name="Liu S."/>
            <person name="Wang L."/>
            <person name="Zheng H."/>
            <person name="Xu Z."/>
            <person name="Roellig D.M."/>
            <person name="Li N."/>
            <person name="Frace M.A."/>
            <person name="Tang K."/>
            <person name="Arrowood M.J."/>
            <person name="Moss D.M."/>
            <person name="Zhang L."/>
            <person name="Feng Y."/>
            <person name="Xiao L."/>
        </authorList>
    </citation>
    <scope>NUCLEOTIDE SEQUENCE [LARGE SCALE GENOMIC DNA]</scope>
    <source>
        <strain evidence="2 3">CHN_HEN01</strain>
    </source>
</reference>
<feature type="compositionally biased region" description="Low complexity" evidence="1">
    <location>
        <begin position="448"/>
        <end position="458"/>
    </location>
</feature>
<protein>
    <submittedName>
        <fullName evidence="2">Uncharacterized protein</fullName>
    </submittedName>
</protein>
<feature type="region of interest" description="Disordered" evidence="1">
    <location>
        <begin position="144"/>
        <end position="163"/>
    </location>
</feature>
<dbReference type="Pfam" id="PF20175">
    <property type="entry name" value="Tra1_central"/>
    <property type="match status" value="1"/>
</dbReference>
<dbReference type="VEuPathDB" id="ToxoDB:LOC113146913"/>